<dbReference type="Gene3D" id="6.10.250.1010">
    <property type="match status" value="1"/>
</dbReference>
<proteinExistence type="inferred from homology"/>
<dbReference type="Proteomes" id="UP000192906">
    <property type="component" value="Unassembled WGS sequence"/>
</dbReference>
<evidence type="ECO:0000256" key="2">
    <source>
        <dbReference type="SAM" id="MobiDB-lite"/>
    </source>
</evidence>
<dbReference type="SUPFAM" id="SSF69279">
    <property type="entry name" value="Phage tail proteins"/>
    <property type="match status" value="2"/>
</dbReference>
<organism evidence="4 5">
    <name type="scientific">Desulfovibrio gilichinskyi</name>
    <dbReference type="NCBI Taxonomy" id="1519643"/>
    <lineage>
        <taxon>Bacteria</taxon>
        <taxon>Pseudomonadati</taxon>
        <taxon>Thermodesulfobacteriota</taxon>
        <taxon>Desulfovibrionia</taxon>
        <taxon>Desulfovibrionales</taxon>
        <taxon>Desulfovibrionaceae</taxon>
        <taxon>Desulfovibrio</taxon>
    </lineage>
</organism>
<dbReference type="SUPFAM" id="SSF69349">
    <property type="entry name" value="Phage fibre proteins"/>
    <property type="match status" value="1"/>
</dbReference>
<dbReference type="SUPFAM" id="SSF69255">
    <property type="entry name" value="gp5 N-terminal domain-like"/>
    <property type="match status" value="1"/>
</dbReference>
<dbReference type="RefSeq" id="WP_085101119.1">
    <property type="nucleotide sequence ID" value="NZ_FWZU01000002.1"/>
</dbReference>
<dbReference type="InterPro" id="IPR017847">
    <property type="entry name" value="T6SS_RhsGE_Vgr_subset"/>
</dbReference>
<dbReference type="InterPro" id="IPR006533">
    <property type="entry name" value="T6SS_Vgr_RhsGE"/>
</dbReference>
<feature type="region of interest" description="Disordered" evidence="2">
    <location>
        <begin position="507"/>
        <end position="550"/>
    </location>
</feature>
<dbReference type="Gene3D" id="2.40.50.230">
    <property type="entry name" value="Gp5 N-terminal domain"/>
    <property type="match status" value="1"/>
</dbReference>
<dbReference type="Gene3D" id="2.30.110.50">
    <property type="match status" value="1"/>
</dbReference>
<dbReference type="Gene3D" id="3.55.50.10">
    <property type="entry name" value="Baseplate protein-like domains"/>
    <property type="match status" value="1"/>
</dbReference>
<dbReference type="Pfam" id="PF05954">
    <property type="entry name" value="Phage_GPD"/>
    <property type="match status" value="1"/>
</dbReference>
<comment type="similarity">
    <text evidence="1">Belongs to the VgrG protein family.</text>
</comment>
<name>A0A1X7D5W7_9BACT</name>
<dbReference type="InterPro" id="IPR006531">
    <property type="entry name" value="Gp5/Vgr_OB"/>
</dbReference>
<keyword evidence="5" id="KW-1185">Reference proteome</keyword>
<reference evidence="5" key="1">
    <citation type="submission" date="2017-04" db="EMBL/GenBank/DDBJ databases">
        <authorList>
            <person name="Varghese N."/>
            <person name="Submissions S."/>
        </authorList>
    </citation>
    <scope>NUCLEOTIDE SEQUENCE [LARGE SCALE GENOMIC DNA]</scope>
    <source>
        <strain evidence="5">K3S</strain>
    </source>
</reference>
<feature type="compositionally biased region" description="Basic and acidic residues" evidence="2">
    <location>
        <begin position="532"/>
        <end position="549"/>
    </location>
</feature>
<gene>
    <name evidence="4" type="ORF">SAMN06295933_1699</name>
</gene>
<dbReference type="AlphaFoldDB" id="A0A1X7D5W7"/>
<evidence type="ECO:0000313" key="4">
    <source>
        <dbReference type="EMBL" id="SMF09457.1"/>
    </source>
</evidence>
<dbReference type="NCBIfam" id="TIGR01646">
    <property type="entry name" value="vgr_GE"/>
    <property type="match status" value="1"/>
</dbReference>
<dbReference type="Pfam" id="PF04717">
    <property type="entry name" value="Phage_base_V"/>
    <property type="match status" value="1"/>
</dbReference>
<sequence>MAENTKPKFTFESKAVDKNTFNVVNFKGTEGISTIYRFNILLISEKTDLDLGAILQNGAEFTIKRDDGDISFNGVLSSFEQMHQAAGMVFYRAELVPHLWRTTLTHCNEIFLNKNVQDILAQALQKGGLKQGLNFDFKLQGSYPSREYVCQYDESYFNFVSRWMERDGMYYYFEQTDQGEKMIITDTHISHSPMSEGTSLSYSPPSNLDHARREEIVKNFMLKQQPLPKKVLLKDYNYLKPSLEMKAEAMVSQQGLGEIYIYGDHFKTISEGQTLAKIRAEEFLCREKLFHGVSTVPYIRTGYIFEMKDHYRQDFNQRYLTTDVVHEGSQEAYLVSGLGLHLAGDEDRLYYRNSFTCIPANTQFRAERKAAKPKFSGTMNAKIDASGSGKYAELDSHGRYKVILPFDESGRSQGKATTWLRMAQPYGGSNHGMHFPLHKGTEVLLTCIDGDPDRPIIQAAVPNPETPSLVTDNNQTKCMITTGGQNRIHMEDQSGSERILMHTPKSNTWIRMGTPNDPPAAGDGDGDGDGGDEPKKGWSRENEGGEDGYKLNTSAHMSVFAGSSASTILGNEFKFIGGSSEEVIVGNDTKVFIGFKEDVVAGLETGLSIGGEIKFAPFHTVIHEAKSKLEGEVEHLQGEVTKMSGSVTKLAGEKTVMDGELSTLRGEHNTLVAEHNKLAGSTQKLAGESSKLAGQVDKVWGEMNTVAGCLTNLCGEVTELSGDKSSIVGVMSKAIGETTKSIGEQSTVVGQTNEVAGEMNKIAGLITMV</sequence>
<dbReference type="OrthoDB" id="5482463at2"/>
<accession>A0A1X7D5W7</accession>
<evidence type="ECO:0000313" key="5">
    <source>
        <dbReference type="Proteomes" id="UP000192906"/>
    </source>
</evidence>
<dbReference type="InterPro" id="IPR037026">
    <property type="entry name" value="Vgr_OB-fold_dom_sf"/>
</dbReference>
<dbReference type="SUPFAM" id="SSF58104">
    <property type="entry name" value="Methyl-accepting chemotaxis protein (MCP) signaling domain"/>
    <property type="match status" value="1"/>
</dbReference>
<evidence type="ECO:0000256" key="1">
    <source>
        <dbReference type="ARBA" id="ARBA00005558"/>
    </source>
</evidence>
<dbReference type="Gene3D" id="4.10.220.110">
    <property type="match status" value="1"/>
</dbReference>
<dbReference type="EMBL" id="FWZU01000002">
    <property type="protein sequence ID" value="SMF09457.1"/>
    <property type="molecule type" value="Genomic_DNA"/>
</dbReference>
<feature type="domain" description="Gp5/Type VI secretion system Vgr protein OB-fold" evidence="3">
    <location>
        <begin position="413"/>
        <end position="459"/>
    </location>
</feature>
<dbReference type="NCBIfam" id="TIGR03361">
    <property type="entry name" value="VI_Rhs_Vgr"/>
    <property type="match status" value="1"/>
</dbReference>
<dbReference type="STRING" id="1519643.SAMN06295933_1699"/>
<evidence type="ECO:0000259" key="3">
    <source>
        <dbReference type="Pfam" id="PF04717"/>
    </source>
</evidence>
<protein>
    <submittedName>
        <fullName evidence="4">Type VI secretion system secreted protein VgrG</fullName>
    </submittedName>
</protein>